<gene>
    <name evidence="2" type="ORF">QFW77_17035</name>
</gene>
<keyword evidence="1" id="KW-1133">Transmembrane helix</keyword>
<keyword evidence="1" id="KW-0472">Membrane</keyword>
<dbReference type="RefSeq" id="WP_280576005.1">
    <property type="nucleotide sequence ID" value="NZ_JARXRM010000045.1"/>
</dbReference>
<evidence type="ECO:0000313" key="2">
    <source>
        <dbReference type="EMBL" id="MDH5824678.1"/>
    </source>
</evidence>
<accession>A0ABT6JEP9</accession>
<reference evidence="2 3" key="1">
    <citation type="submission" date="2023-04" db="EMBL/GenBank/DDBJ databases">
        <title>Luteimonas endophyticus RD2P54.</title>
        <authorList>
            <person name="Sun J.-Q."/>
        </authorList>
    </citation>
    <scope>NUCLEOTIDE SEQUENCE [LARGE SCALE GENOMIC DNA]</scope>
    <source>
        <strain evidence="2 3">RD2P54</strain>
    </source>
</reference>
<proteinExistence type="predicted"/>
<dbReference type="Proteomes" id="UP001156940">
    <property type="component" value="Unassembled WGS sequence"/>
</dbReference>
<evidence type="ECO:0008006" key="4">
    <source>
        <dbReference type="Google" id="ProtNLM"/>
    </source>
</evidence>
<organism evidence="2 3">
    <name type="scientific">Luteimonas endophytica</name>
    <dbReference type="NCBI Taxonomy" id="3042023"/>
    <lineage>
        <taxon>Bacteria</taxon>
        <taxon>Pseudomonadati</taxon>
        <taxon>Pseudomonadota</taxon>
        <taxon>Gammaproteobacteria</taxon>
        <taxon>Lysobacterales</taxon>
        <taxon>Lysobacteraceae</taxon>
        <taxon>Luteimonas</taxon>
    </lineage>
</organism>
<evidence type="ECO:0000256" key="1">
    <source>
        <dbReference type="SAM" id="Phobius"/>
    </source>
</evidence>
<dbReference type="EMBL" id="JARXRM010000045">
    <property type="protein sequence ID" value="MDH5824678.1"/>
    <property type="molecule type" value="Genomic_DNA"/>
</dbReference>
<keyword evidence="3" id="KW-1185">Reference proteome</keyword>
<name>A0ABT6JEP9_9GAMM</name>
<evidence type="ECO:0000313" key="3">
    <source>
        <dbReference type="Proteomes" id="UP001156940"/>
    </source>
</evidence>
<comment type="caution">
    <text evidence="2">The sequence shown here is derived from an EMBL/GenBank/DDBJ whole genome shotgun (WGS) entry which is preliminary data.</text>
</comment>
<keyword evidence="1" id="KW-0812">Transmembrane</keyword>
<protein>
    <recommendedName>
        <fullName evidence="4">MFS transporter</fullName>
    </recommendedName>
</protein>
<feature type="transmembrane region" description="Helical" evidence="1">
    <location>
        <begin position="81"/>
        <end position="103"/>
    </location>
</feature>
<sequence>MTSAIWSFLLGWAALSWGMASIYLPVRVAETLNGLETDPSRAVVAIVPVAVMTLVVGWLTRSALKRVETSSGWETGVSRGLGFSGLALSVIGLFVAALFSPIWGGF</sequence>
<feature type="transmembrane region" description="Helical" evidence="1">
    <location>
        <begin position="44"/>
        <end position="60"/>
    </location>
</feature>